<gene>
    <name evidence="1" type="ORF">M125_5383</name>
</gene>
<organism evidence="1 2">
    <name type="scientific">Bacteroides fragilis str. 3998T(B)3</name>
    <dbReference type="NCBI Taxonomy" id="1339316"/>
    <lineage>
        <taxon>Bacteria</taxon>
        <taxon>Pseudomonadati</taxon>
        <taxon>Bacteroidota</taxon>
        <taxon>Bacteroidia</taxon>
        <taxon>Bacteroidales</taxon>
        <taxon>Bacteroidaceae</taxon>
        <taxon>Bacteroides</taxon>
    </lineage>
</organism>
<evidence type="ECO:0000313" key="2">
    <source>
        <dbReference type="Proteomes" id="UP000020773"/>
    </source>
</evidence>
<evidence type="ECO:0000313" key="1">
    <source>
        <dbReference type="EMBL" id="EXY87989.1"/>
    </source>
</evidence>
<dbReference type="PATRIC" id="fig|1339316.3.peg.5096"/>
<proteinExistence type="predicted"/>
<dbReference type="Proteomes" id="UP000020773">
    <property type="component" value="Unassembled WGS sequence"/>
</dbReference>
<dbReference type="EMBL" id="JGDB01000329">
    <property type="protein sequence ID" value="EXY87989.1"/>
    <property type="molecule type" value="Genomic_DNA"/>
</dbReference>
<sequence length="61" mass="7058">MINKHKTAYAMIVLLQNYKYNCPCFCIANKQIDTVFHGEAGRMIAHDNTCDSHEWKKLVSL</sequence>
<name>A0A015TUA1_BACFG</name>
<comment type="caution">
    <text evidence="1">The sequence shown here is derived from an EMBL/GenBank/DDBJ whole genome shotgun (WGS) entry which is preliminary data.</text>
</comment>
<protein>
    <submittedName>
        <fullName evidence="1">Uncharacterized protein</fullName>
    </submittedName>
</protein>
<dbReference type="AlphaFoldDB" id="A0A015TUA1"/>
<accession>A0A015TUA1</accession>
<reference evidence="1 2" key="1">
    <citation type="submission" date="2014-02" db="EMBL/GenBank/DDBJ databases">
        <authorList>
            <person name="Sears C."/>
            <person name="Carroll K."/>
            <person name="Sack B.R."/>
            <person name="Qadri F."/>
            <person name="Myers L.L."/>
            <person name="Chung G.-T."/>
            <person name="Escheverria P."/>
            <person name="Fraser C.M."/>
            <person name="Sadzewicz L."/>
            <person name="Shefchek K.A."/>
            <person name="Tallon L."/>
            <person name="Das S.P."/>
            <person name="Daugherty S."/>
            <person name="Mongodin E.F."/>
        </authorList>
    </citation>
    <scope>NUCLEOTIDE SEQUENCE [LARGE SCALE GENOMIC DNA]</scope>
    <source>
        <strain evidence="2">3998T(B)3</strain>
    </source>
</reference>